<proteinExistence type="predicted"/>
<reference evidence="2 3" key="1">
    <citation type="submission" date="2024-02" db="EMBL/GenBank/DDBJ databases">
        <title>Chromosome-scale genome assembly of the rough periwinkle Littorina saxatilis.</title>
        <authorList>
            <person name="De Jode A."/>
            <person name="Faria R."/>
            <person name="Formenti G."/>
            <person name="Sims Y."/>
            <person name="Smith T.P."/>
            <person name="Tracey A."/>
            <person name="Wood J.M.D."/>
            <person name="Zagrodzka Z.B."/>
            <person name="Johannesson K."/>
            <person name="Butlin R.K."/>
            <person name="Leder E.H."/>
        </authorList>
    </citation>
    <scope>NUCLEOTIDE SEQUENCE [LARGE SCALE GENOMIC DNA]</scope>
    <source>
        <strain evidence="2">Snail1</strain>
        <tissue evidence="2">Muscle</tissue>
    </source>
</reference>
<name>A0AAN9GJE4_9CAEN</name>
<evidence type="ECO:0000313" key="3">
    <source>
        <dbReference type="Proteomes" id="UP001374579"/>
    </source>
</evidence>
<dbReference type="AlphaFoldDB" id="A0AAN9GJE4"/>
<dbReference type="InterPro" id="IPR040035">
    <property type="entry name" value="TMEM180"/>
</dbReference>
<dbReference type="SUPFAM" id="SSF103473">
    <property type="entry name" value="MFS general substrate transporter"/>
    <property type="match status" value="1"/>
</dbReference>
<dbReference type="InterPro" id="IPR036259">
    <property type="entry name" value="MFS_trans_sf"/>
</dbReference>
<keyword evidence="1" id="KW-1133">Transmembrane helix</keyword>
<dbReference type="Pfam" id="PF13347">
    <property type="entry name" value="MFS_2"/>
    <property type="match status" value="2"/>
</dbReference>
<dbReference type="EMBL" id="JBAMIC010000003">
    <property type="protein sequence ID" value="KAK7110179.1"/>
    <property type="molecule type" value="Genomic_DNA"/>
</dbReference>
<dbReference type="PANTHER" id="PTHR28658">
    <property type="entry name" value="TRANSMEMBRANE PROTEIN 180"/>
    <property type="match status" value="1"/>
</dbReference>
<dbReference type="CDD" id="cd17481">
    <property type="entry name" value="MFS_MFSD13A"/>
    <property type="match status" value="1"/>
</dbReference>
<evidence type="ECO:0000256" key="1">
    <source>
        <dbReference type="SAM" id="Phobius"/>
    </source>
</evidence>
<dbReference type="PANTHER" id="PTHR28658:SF3">
    <property type="entry name" value="TRANSMEMBRANE PROTEIN 180"/>
    <property type="match status" value="1"/>
</dbReference>
<feature type="transmembrane region" description="Helical" evidence="1">
    <location>
        <begin position="14"/>
        <end position="32"/>
    </location>
</feature>
<feature type="transmembrane region" description="Helical" evidence="1">
    <location>
        <begin position="326"/>
        <end position="347"/>
    </location>
</feature>
<evidence type="ECO:0000313" key="2">
    <source>
        <dbReference type="EMBL" id="KAK7110179.1"/>
    </source>
</evidence>
<feature type="transmembrane region" description="Helical" evidence="1">
    <location>
        <begin position="263"/>
        <end position="283"/>
    </location>
</feature>
<dbReference type="Gene3D" id="1.20.1250.20">
    <property type="entry name" value="MFS general substrate transporter like domains"/>
    <property type="match status" value="1"/>
</dbReference>
<protein>
    <recommendedName>
        <fullName evidence="4">Transmembrane protein 180</fullName>
    </recommendedName>
</protein>
<keyword evidence="1" id="KW-0472">Membrane</keyword>
<comment type="caution">
    <text evidence="2">The sequence shown here is derived from an EMBL/GenBank/DDBJ whole genome shotgun (WGS) entry which is preliminary data.</text>
</comment>
<gene>
    <name evidence="2" type="ORF">V1264_014100</name>
</gene>
<accession>A0AAN9GJE4</accession>
<dbReference type="Proteomes" id="UP001374579">
    <property type="component" value="Unassembled WGS sequence"/>
</dbReference>
<feature type="transmembrane region" description="Helical" evidence="1">
    <location>
        <begin position="295"/>
        <end position="314"/>
    </location>
</feature>
<feature type="transmembrane region" description="Helical" evidence="1">
    <location>
        <begin position="158"/>
        <end position="176"/>
    </location>
</feature>
<organism evidence="2 3">
    <name type="scientific">Littorina saxatilis</name>
    <dbReference type="NCBI Taxonomy" id="31220"/>
    <lineage>
        <taxon>Eukaryota</taxon>
        <taxon>Metazoa</taxon>
        <taxon>Spiralia</taxon>
        <taxon>Lophotrochozoa</taxon>
        <taxon>Mollusca</taxon>
        <taxon>Gastropoda</taxon>
        <taxon>Caenogastropoda</taxon>
        <taxon>Littorinimorpha</taxon>
        <taxon>Littorinoidea</taxon>
        <taxon>Littorinidae</taxon>
        <taxon>Littorina</taxon>
    </lineage>
</organism>
<feature type="transmembrane region" description="Helical" evidence="1">
    <location>
        <begin position="99"/>
        <end position="117"/>
    </location>
</feature>
<evidence type="ECO:0008006" key="4">
    <source>
        <dbReference type="Google" id="ProtNLM"/>
    </source>
</evidence>
<keyword evidence="3" id="KW-1185">Reference proteome</keyword>
<sequence>MEGNVRLHVSLETAYGSIAFFTSVLHNVFLLYHVDMFVSVYKIDKVSFFVGEIVFLFWNCINDPLFGWISDRHYLEGSKEHPHSDVVAKRIAALQKNGPLLALAFLAFWVSWAYPWLQFLVCMCLYDGFLTMVDLHHSALLADLAVSNEERTKLNSRCSLFSILGSTSVFVSYLLWHKEDLTRFRFFCVVVACISLVGFLIVCRVLKSAYASHHIHQHGDHHNEDKTEPLPDVIESNSEEVAMVSSTSALWKYIQQLKSHKNFLWFAAMNIVQVFHCHFNSNFFPLFLENLLGDAISPTLASALLGISFIAPHINNLYFLSLCRRWGVYSVIRILFVVKLLMAVLMLTMGPSSTLLLCVFIASNRVFTEGTCKLLSLVISDLVDEDFVMHRRHQAVSALIFGTSALLSKPGQSFAPLVGSLVLSMQTGHDIFQTGHETGSVKASFRHMSAEQQAGYRLGCFHFLVYVTMACAILQLIFWQRFALRGARLNWVKAARRGAEEHCV</sequence>
<keyword evidence="1" id="KW-0812">Transmembrane</keyword>
<feature type="transmembrane region" description="Helical" evidence="1">
    <location>
        <begin position="454"/>
        <end position="479"/>
    </location>
</feature>
<feature type="transmembrane region" description="Helical" evidence="1">
    <location>
        <begin position="182"/>
        <end position="206"/>
    </location>
</feature>